<accession>A0A1H9PLL6</accession>
<keyword evidence="4" id="KW-1185">Reference proteome</keyword>
<dbReference type="AlphaFoldDB" id="A0A1H9PLL6"/>
<dbReference type="Pfam" id="PF03466">
    <property type="entry name" value="LysR_substrate"/>
    <property type="match status" value="1"/>
</dbReference>
<evidence type="ECO:0000259" key="2">
    <source>
        <dbReference type="Pfam" id="PF03466"/>
    </source>
</evidence>
<feature type="domain" description="LysR substrate-binding" evidence="2">
    <location>
        <begin position="4"/>
        <end position="124"/>
    </location>
</feature>
<dbReference type="SUPFAM" id="SSF53850">
    <property type="entry name" value="Periplasmic binding protein-like II"/>
    <property type="match status" value="1"/>
</dbReference>
<dbReference type="InterPro" id="IPR005119">
    <property type="entry name" value="LysR_subst-bd"/>
</dbReference>
<name>A0A1H9PLL6_9HYPH</name>
<evidence type="ECO:0000256" key="1">
    <source>
        <dbReference type="ARBA" id="ARBA00009437"/>
    </source>
</evidence>
<dbReference type="Gene3D" id="3.40.190.10">
    <property type="entry name" value="Periplasmic binding protein-like II"/>
    <property type="match status" value="2"/>
</dbReference>
<reference evidence="3 4" key="1">
    <citation type="submission" date="2016-10" db="EMBL/GenBank/DDBJ databases">
        <authorList>
            <person name="de Groot N.N."/>
        </authorList>
    </citation>
    <scope>NUCLEOTIDE SEQUENCE [LARGE SCALE GENOMIC DNA]</scope>
    <source>
        <strain evidence="3 4">A52C2</strain>
    </source>
</reference>
<dbReference type="Proteomes" id="UP000199647">
    <property type="component" value="Unassembled WGS sequence"/>
</dbReference>
<dbReference type="GO" id="GO:0043565">
    <property type="term" value="F:sequence-specific DNA binding"/>
    <property type="evidence" value="ECO:0007669"/>
    <property type="project" value="TreeGrafter"/>
</dbReference>
<dbReference type="PANTHER" id="PTHR30537">
    <property type="entry name" value="HTH-TYPE TRANSCRIPTIONAL REGULATOR"/>
    <property type="match status" value="1"/>
</dbReference>
<dbReference type="PANTHER" id="PTHR30537:SF74">
    <property type="entry name" value="HTH-TYPE TRANSCRIPTIONAL REGULATOR TRPI"/>
    <property type="match status" value="1"/>
</dbReference>
<dbReference type="InterPro" id="IPR058163">
    <property type="entry name" value="LysR-type_TF_proteobact-type"/>
</dbReference>
<dbReference type="EMBL" id="FOFG01000021">
    <property type="protein sequence ID" value="SER49112.1"/>
    <property type="molecule type" value="Genomic_DNA"/>
</dbReference>
<dbReference type="GO" id="GO:0003700">
    <property type="term" value="F:DNA-binding transcription factor activity"/>
    <property type="evidence" value="ECO:0007669"/>
    <property type="project" value="TreeGrafter"/>
</dbReference>
<organism evidence="3 4">
    <name type="scientific">Faunimonas pinastri</name>
    <dbReference type="NCBI Taxonomy" id="1855383"/>
    <lineage>
        <taxon>Bacteria</taxon>
        <taxon>Pseudomonadati</taxon>
        <taxon>Pseudomonadota</taxon>
        <taxon>Alphaproteobacteria</taxon>
        <taxon>Hyphomicrobiales</taxon>
        <taxon>Afifellaceae</taxon>
        <taxon>Faunimonas</taxon>
    </lineage>
</organism>
<protein>
    <submittedName>
        <fullName evidence="3">LysR family transcriptional regulator, glycine cleavage system transcriptional activator</fullName>
    </submittedName>
</protein>
<evidence type="ECO:0000313" key="4">
    <source>
        <dbReference type="Proteomes" id="UP000199647"/>
    </source>
</evidence>
<sequence>MTCSPVLAEKHRFREPKDLLKTPLLHMVSRRAGAPVRLARRKSRPPLRGMLFDQFATAAQAAISGPGVALLPEFLICDDVDRGDLVKPLELPMESAERYYLAFPMARASYPPLAAAFRAWLGRRAVDDGA</sequence>
<dbReference type="GO" id="GO:0006351">
    <property type="term" value="P:DNA-templated transcription"/>
    <property type="evidence" value="ECO:0007669"/>
    <property type="project" value="TreeGrafter"/>
</dbReference>
<proteinExistence type="inferred from homology"/>
<comment type="similarity">
    <text evidence="1">Belongs to the LysR transcriptional regulatory family.</text>
</comment>
<evidence type="ECO:0000313" key="3">
    <source>
        <dbReference type="EMBL" id="SER49112.1"/>
    </source>
</evidence>
<gene>
    <name evidence="3" type="ORF">SAMN05216548_12123</name>
</gene>